<reference evidence="2 3" key="1">
    <citation type="submission" date="2019-03" db="EMBL/GenBank/DDBJ databases">
        <title>First draft genome of Liparis tanakae, snailfish: a comprehensive survey of snailfish specific genes.</title>
        <authorList>
            <person name="Kim W."/>
            <person name="Song I."/>
            <person name="Jeong J.-H."/>
            <person name="Kim D."/>
            <person name="Kim S."/>
            <person name="Ryu S."/>
            <person name="Song J.Y."/>
            <person name="Lee S.K."/>
        </authorList>
    </citation>
    <scope>NUCLEOTIDE SEQUENCE [LARGE SCALE GENOMIC DNA]</scope>
    <source>
        <tissue evidence="2">Muscle</tissue>
    </source>
</reference>
<evidence type="ECO:0000313" key="3">
    <source>
        <dbReference type="Proteomes" id="UP000314294"/>
    </source>
</evidence>
<dbReference type="GO" id="GO:0016607">
    <property type="term" value="C:nuclear speck"/>
    <property type="evidence" value="ECO:0007669"/>
    <property type="project" value="TreeGrafter"/>
</dbReference>
<dbReference type="GO" id="GO:0043484">
    <property type="term" value="P:regulation of RNA splicing"/>
    <property type="evidence" value="ECO:0007669"/>
    <property type="project" value="TreeGrafter"/>
</dbReference>
<feature type="compositionally biased region" description="Polar residues" evidence="1">
    <location>
        <begin position="218"/>
        <end position="264"/>
    </location>
</feature>
<dbReference type="OrthoDB" id="6382204at2759"/>
<dbReference type="PANTHER" id="PTHR10528:SF18">
    <property type="entry name" value="AF4_FMR2 FAMILY MEMBER 2"/>
    <property type="match status" value="1"/>
</dbReference>
<comment type="caution">
    <text evidence="2">The sequence shown here is derived from an EMBL/GenBank/DDBJ whole genome shotgun (WGS) entry which is preliminary data.</text>
</comment>
<organism evidence="2 3">
    <name type="scientific">Liparis tanakae</name>
    <name type="common">Tanaka's snailfish</name>
    <dbReference type="NCBI Taxonomy" id="230148"/>
    <lineage>
        <taxon>Eukaryota</taxon>
        <taxon>Metazoa</taxon>
        <taxon>Chordata</taxon>
        <taxon>Craniata</taxon>
        <taxon>Vertebrata</taxon>
        <taxon>Euteleostomi</taxon>
        <taxon>Actinopterygii</taxon>
        <taxon>Neopterygii</taxon>
        <taxon>Teleostei</taxon>
        <taxon>Neoteleostei</taxon>
        <taxon>Acanthomorphata</taxon>
        <taxon>Eupercaria</taxon>
        <taxon>Perciformes</taxon>
        <taxon>Cottioidei</taxon>
        <taxon>Cottales</taxon>
        <taxon>Liparidae</taxon>
        <taxon>Liparis</taxon>
    </lineage>
</organism>
<evidence type="ECO:0000256" key="1">
    <source>
        <dbReference type="SAM" id="MobiDB-lite"/>
    </source>
</evidence>
<feature type="region of interest" description="Disordered" evidence="1">
    <location>
        <begin position="1"/>
        <end position="264"/>
    </location>
</feature>
<dbReference type="PANTHER" id="PTHR10528">
    <property type="entry name" value="AF4/FMR2 FAMILY MEMBER"/>
    <property type="match status" value="1"/>
</dbReference>
<dbReference type="Proteomes" id="UP000314294">
    <property type="component" value="Unassembled WGS sequence"/>
</dbReference>
<dbReference type="Pfam" id="PF05110">
    <property type="entry name" value="AF-4"/>
    <property type="match status" value="1"/>
</dbReference>
<dbReference type="EMBL" id="SRLO01000356">
    <property type="protein sequence ID" value="TNN59414.1"/>
    <property type="molecule type" value="Genomic_DNA"/>
</dbReference>
<dbReference type="InterPro" id="IPR007797">
    <property type="entry name" value="AF4/FMR2"/>
</dbReference>
<dbReference type="GO" id="GO:0002151">
    <property type="term" value="F:G-quadruplex RNA binding"/>
    <property type="evidence" value="ECO:0007669"/>
    <property type="project" value="TreeGrafter"/>
</dbReference>
<dbReference type="AlphaFoldDB" id="A0A4Z2H3M1"/>
<proteinExistence type="predicted"/>
<feature type="compositionally biased region" description="Polar residues" evidence="1">
    <location>
        <begin position="90"/>
        <end position="101"/>
    </location>
</feature>
<gene>
    <name evidence="2" type="primary">AFF2_2</name>
    <name evidence="2" type="ORF">EYF80_030329</name>
</gene>
<protein>
    <submittedName>
        <fullName evidence="2">AF4/FMR2 family member 2</fullName>
    </submittedName>
</protein>
<feature type="compositionally biased region" description="Acidic residues" evidence="1">
    <location>
        <begin position="19"/>
        <end position="29"/>
    </location>
</feature>
<keyword evidence="3" id="KW-1185">Reference proteome</keyword>
<accession>A0A4Z2H3M1</accession>
<feature type="compositionally biased region" description="Polar residues" evidence="1">
    <location>
        <begin position="198"/>
        <end position="210"/>
    </location>
</feature>
<sequence length="276" mass="29799">MEQREVKIGASGSSSESESSSESDTDESESSSSDSEYNQTSRTHTPEVREDQAESPEPPSANKWQLDSWLNKVQAQTKPLVPPQPEHGTGSITQGTGTFSPRSEAPGVGTAAKTKPCVSIIPPGPAAQTLEHKETRGAFCPGSREKAKVKLGQKASGEGQRSKVRMSPGLSSGPEVTTQRRSTTGKKQPRRAERSNSAEDAQSQTWSRTNQQRKEPRSATNPNTSSVTPPVALQQTPVPTPAVSVNQNNWFSGQQNKKQKNNSAYPTATLYLHYLV</sequence>
<name>A0A4Z2H3M1_9TELE</name>
<evidence type="ECO:0000313" key="2">
    <source>
        <dbReference type="EMBL" id="TNN59414.1"/>
    </source>
</evidence>